<feature type="transmembrane region" description="Helical" evidence="1">
    <location>
        <begin position="308"/>
        <end position="329"/>
    </location>
</feature>
<comment type="caution">
    <text evidence="3">The sequence shown here is derived from an EMBL/GenBank/DDBJ whole genome shotgun (WGS) entry which is preliminary data.</text>
</comment>
<dbReference type="GO" id="GO:0016020">
    <property type="term" value="C:membrane"/>
    <property type="evidence" value="ECO:0007669"/>
    <property type="project" value="TreeGrafter"/>
</dbReference>
<feature type="transmembrane region" description="Helical" evidence="1">
    <location>
        <begin position="80"/>
        <end position="100"/>
    </location>
</feature>
<feature type="transmembrane region" description="Helical" evidence="1">
    <location>
        <begin position="217"/>
        <end position="236"/>
    </location>
</feature>
<evidence type="ECO:0000313" key="3">
    <source>
        <dbReference type="EMBL" id="GJD88098.1"/>
    </source>
</evidence>
<reference evidence="3" key="1">
    <citation type="journal article" date="2016" name="Front. Microbiol.">
        <title>Genome Sequence of the Piezophilic, Mesophilic Sulfate-Reducing Bacterium Desulfovibrio indicus J2T.</title>
        <authorList>
            <person name="Cao J."/>
            <person name="Maignien L."/>
            <person name="Shao Z."/>
            <person name="Alain K."/>
            <person name="Jebbar M."/>
        </authorList>
    </citation>
    <scope>NUCLEOTIDE SEQUENCE</scope>
    <source>
        <strain evidence="3">DSM 16372</strain>
    </source>
</reference>
<dbReference type="PANTHER" id="PTHR23028:SF131">
    <property type="entry name" value="BLR2367 PROTEIN"/>
    <property type="match status" value="1"/>
</dbReference>
<keyword evidence="1" id="KW-0812">Transmembrane</keyword>
<feature type="transmembrane region" description="Helical" evidence="1">
    <location>
        <begin position="271"/>
        <end position="288"/>
    </location>
</feature>
<dbReference type="GO" id="GO:0000271">
    <property type="term" value="P:polysaccharide biosynthetic process"/>
    <property type="evidence" value="ECO:0007669"/>
    <property type="project" value="TreeGrafter"/>
</dbReference>
<feature type="transmembrane region" description="Helical" evidence="1">
    <location>
        <begin position="141"/>
        <end position="157"/>
    </location>
</feature>
<keyword evidence="4" id="KW-1185">Reference proteome</keyword>
<proteinExistence type="predicted"/>
<protein>
    <recommendedName>
        <fullName evidence="2">Acyltransferase 3 domain-containing protein</fullName>
    </recommendedName>
</protein>
<dbReference type="Proteomes" id="UP001055247">
    <property type="component" value="Unassembled WGS sequence"/>
</dbReference>
<feature type="transmembrane region" description="Helical" evidence="1">
    <location>
        <begin position="42"/>
        <end position="68"/>
    </location>
</feature>
<keyword evidence="1" id="KW-1133">Transmembrane helix</keyword>
<accession>A0AAV4ZJL2</accession>
<feature type="transmembrane region" description="Helical" evidence="1">
    <location>
        <begin position="242"/>
        <end position="259"/>
    </location>
</feature>
<dbReference type="RefSeq" id="WP_066921804.1">
    <property type="nucleotide sequence ID" value="NZ_BPQO01000005.1"/>
</dbReference>
<dbReference type="InterPro" id="IPR002656">
    <property type="entry name" value="Acyl_transf_3_dom"/>
</dbReference>
<feature type="transmembrane region" description="Helical" evidence="1">
    <location>
        <begin position="164"/>
        <end position="181"/>
    </location>
</feature>
<feature type="domain" description="Acyltransferase 3" evidence="2">
    <location>
        <begin position="9"/>
        <end position="327"/>
    </location>
</feature>
<keyword evidence="1" id="KW-0472">Membrane</keyword>
<evidence type="ECO:0000259" key="2">
    <source>
        <dbReference type="Pfam" id="PF01757"/>
    </source>
</evidence>
<dbReference type="PANTHER" id="PTHR23028">
    <property type="entry name" value="ACETYLTRANSFERASE"/>
    <property type="match status" value="1"/>
</dbReference>
<dbReference type="GO" id="GO:0016747">
    <property type="term" value="F:acyltransferase activity, transferring groups other than amino-acyl groups"/>
    <property type="evidence" value="ECO:0007669"/>
    <property type="project" value="InterPro"/>
</dbReference>
<dbReference type="EMBL" id="BPQO01000005">
    <property type="protein sequence ID" value="GJD88098.1"/>
    <property type="molecule type" value="Genomic_DNA"/>
</dbReference>
<name>A0AAV4ZJL2_9HYPH</name>
<organism evidence="3 4">
    <name type="scientific">Methylobacterium hispanicum</name>
    <dbReference type="NCBI Taxonomy" id="270350"/>
    <lineage>
        <taxon>Bacteria</taxon>
        <taxon>Pseudomonadati</taxon>
        <taxon>Pseudomonadota</taxon>
        <taxon>Alphaproteobacteria</taxon>
        <taxon>Hyphomicrobiales</taxon>
        <taxon>Methylobacteriaceae</taxon>
        <taxon>Methylobacterium</taxon>
    </lineage>
</organism>
<dbReference type="InterPro" id="IPR050879">
    <property type="entry name" value="Acyltransferase_3"/>
</dbReference>
<evidence type="ECO:0000256" key="1">
    <source>
        <dbReference type="SAM" id="Phobius"/>
    </source>
</evidence>
<feature type="transmembrane region" description="Helical" evidence="1">
    <location>
        <begin position="187"/>
        <end position="205"/>
    </location>
</feature>
<dbReference type="AlphaFoldDB" id="A0AAV4ZJL2"/>
<reference evidence="3" key="2">
    <citation type="submission" date="2021-08" db="EMBL/GenBank/DDBJ databases">
        <authorList>
            <person name="Tani A."/>
            <person name="Ola A."/>
            <person name="Ogura Y."/>
            <person name="Katsura K."/>
            <person name="Hayashi T."/>
        </authorList>
    </citation>
    <scope>NUCLEOTIDE SEQUENCE</scope>
    <source>
        <strain evidence="3">DSM 16372</strain>
    </source>
</reference>
<sequence>MTHPGRRPDLEWLKALAALEVVVCHSDLAVKHFSGALLSRSWYLPVSGIGVEVFFVVSGYLICLRASAYPSALAFMRARFLRLLPLYALFTGLAVAARLANPAWAWNAWDVSARTIVSSFLMLPQSRYPIVGVGWSLEHEVIFYALVALLILATRLAGSAPMRFGVALFGLGWCGAVLGIAPSDPAWYLHPFSVLMTGFAAGWLYRCHEAAGRRGVPWLLVGCLAVTAALSLVADAANAERILRLTGASGLVVLVIAFRETILRLPLADRVLFPMGLATYSIYLSHWFTLSALGKVAGRLGLPPSAQWPVRLVAIALGVAVGMAVYRLLECPLDRWLRAGVPVQEAFRLPFRRRPARSPETGIAHPIGVLK</sequence>
<gene>
    <name evidence="3" type="ORF">BHAOGJBA_1610</name>
</gene>
<dbReference type="Pfam" id="PF01757">
    <property type="entry name" value="Acyl_transf_3"/>
    <property type="match status" value="1"/>
</dbReference>
<evidence type="ECO:0000313" key="4">
    <source>
        <dbReference type="Proteomes" id="UP001055247"/>
    </source>
</evidence>